<name>A0A0V0R5S5_PSEPJ</name>
<dbReference type="OrthoDB" id="296921at2759"/>
<dbReference type="PANTHER" id="PTHR31513:SF2">
    <property type="entry name" value="MRAZ"/>
    <property type="match status" value="1"/>
</dbReference>
<feature type="transmembrane region" description="Helical" evidence="2">
    <location>
        <begin position="452"/>
        <end position="471"/>
    </location>
</feature>
<evidence type="ECO:0000313" key="3">
    <source>
        <dbReference type="EMBL" id="KRX09706.1"/>
    </source>
</evidence>
<organism evidence="3 4">
    <name type="scientific">Pseudocohnilembus persalinus</name>
    <name type="common">Ciliate</name>
    <dbReference type="NCBI Taxonomy" id="266149"/>
    <lineage>
        <taxon>Eukaryota</taxon>
        <taxon>Sar</taxon>
        <taxon>Alveolata</taxon>
        <taxon>Ciliophora</taxon>
        <taxon>Intramacronucleata</taxon>
        <taxon>Oligohymenophorea</taxon>
        <taxon>Scuticociliatia</taxon>
        <taxon>Philasterida</taxon>
        <taxon>Pseudocohnilembidae</taxon>
        <taxon>Pseudocohnilembus</taxon>
    </lineage>
</organism>
<dbReference type="InParanoid" id="A0A0V0R5S5"/>
<dbReference type="AlphaFoldDB" id="A0A0V0R5S5"/>
<dbReference type="EMBL" id="LDAU01000044">
    <property type="protein sequence ID" value="KRX09706.1"/>
    <property type="molecule type" value="Genomic_DNA"/>
</dbReference>
<evidence type="ECO:0008006" key="5">
    <source>
        <dbReference type="Google" id="ProtNLM"/>
    </source>
</evidence>
<reference evidence="3 4" key="1">
    <citation type="journal article" date="2015" name="Sci. Rep.">
        <title>Genome of the facultative scuticociliatosis pathogen Pseudocohnilembus persalinus provides insight into its virulence through horizontal gene transfer.</title>
        <authorList>
            <person name="Xiong J."/>
            <person name="Wang G."/>
            <person name="Cheng J."/>
            <person name="Tian M."/>
            <person name="Pan X."/>
            <person name="Warren A."/>
            <person name="Jiang C."/>
            <person name="Yuan D."/>
            <person name="Miao W."/>
        </authorList>
    </citation>
    <scope>NUCLEOTIDE SEQUENCE [LARGE SCALE GENOMIC DNA]</scope>
    <source>
        <strain evidence="3">36N120E</strain>
    </source>
</reference>
<dbReference type="PANTHER" id="PTHR31513">
    <property type="entry name" value="EPHRIN TYPE-B RECEPTOR"/>
    <property type="match status" value="1"/>
</dbReference>
<feature type="transmembrane region" description="Helical" evidence="2">
    <location>
        <begin position="1129"/>
        <end position="1148"/>
    </location>
</feature>
<accession>A0A0V0R5S5</accession>
<protein>
    <recommendedName>
        <fullName evidence="5">Insulin-like growth factor binding protein, N-terminal</fullName>
    </recommendedName>
</protein>
<feature type="transmembrane region" description="Helical" evidence="2">
    <location>
        <begin position="1041"/>
        <end position="1065"/>
    </location>
</feature>
<gene>
    <name evidence="3" type="ORF">PPERSA_02578</name>
</gene>
<feature type="transmembrane region" description="Helical" evidence="2">
    <location>
        <begin position="1154"/>
        <end position="1172"/>
    </location>
</feature>
<feature type="region of interest" description="Disordered" evidence="1">
    <location>
        <begin position="220"/>
        <end position="242"/>
    </location>
</feature>
<sequence>MRAKFKQVKLFCKHMERKNPCEVQQDESQYKNQIQTLQICEENDEGICNSHFLNQFKNFKYPDFQQDKDEKNNQFVLNIDQTVENFNQSGKDGEILQDIYEFSQFLQSDYYLTLLILSQNTILLDNSSIYGSNLGVYATNIKFQKSILSSKGLGCKENIGFGCGFAEKFLVQKYSCFGSSGSHASRGLQSKSSSSFYSDICNLQQSQLIYGDKNNPVFEGSGGGLSEVTERDDTGENNGSSGGGVIYMQIAEQVYFGENSGISCEGQSTGVTSKSGAGAGGSLQIHTRKILSQQNAKITVAGGQLQLEEEQNEFLPKNNNDIIQGGGGRIKLNFTTWDYEDISEGLKNLSIDTGNGTIVRTPCLEGYESRNGYTCNLCKAGYFKDTIGTDLCRPCLQQQKNIEFLQSTLQDNQIYQCQYQCVKGYSDVYIDGNLHCLSGYQYMVRQVGGENAFIIIVILVIIALIGLVIGIRQRNKHIEEREYLQQAKLNLAVSKQSKKKGKGKQQLDLKSRYLDIDNQASSDDNSEEEYKEQKKKKMVFEQNKLLEFTVDDLPYHVQRIYLNGKNAFKYPLQLSNDFDKEQLAIHQQDKQLINNFITNMNQISVYPRFQSFLIYVTRFFSHCLWYFLYLNQKKQKITELETYLADFNESSYQKDKKSLKVFKLSVSLDGTNACIDVVNYKKNCLEFNFQSESYFPVVLVVSGSGNFSDPYNIDIKDPFFKKIQFFIENYTEDFDDGFSERSSVQIQNCSSRLDELQKKRELIKNFLDFINGFNVKLKILNMYQDKYHFLKHFDDLTDYLELANEKIFSQLKNNKQDCLEFQFWMHILNPKTGVPMTYMLLSTNRTTTMQHIKNTHLIKNFTQKNLLIKFSISIDWKTKNKIEIFKTKQTSINFHLSKNFPLKSREQDLIVEQQVDNDDKQNQQQNDLILSQNSQKQLGNQNQEDINLAKNQIQNEQQNQIYQSQNTSINQFLMDDVSEKEIKRKIESEIEEPLINYNKLKQQLEQKTCLDKFKRRIWLYISYELLRYRVKRWQKLDQKRLIIIITAFLILELIGTIIIMFHILSFFINMEFKSDVLYQMEFVEIILYFIIFPLSNISAPLILVIWIINTKVKYGKLFIYNNYDNFWNSLVQCIFSIVIQIYMLQFQWVQFIRTINIFIIFALQQLGSIYLVQSQDPNNLKIILSDFDQD</sequence>
<keyword evidence="2" id="KW-0812">Transmembrane</keyword>
<comment type="caution">
    <text evidence="3">The sequence shown here is derived from an EMBL/GenBank/DDBJ whole genome shotgun (WGS) entry which is preliminary data.</text>
</comment>
<feature type="transmembrane region" description="Helical" evidence="2">
    <location>
        <begin position="1085"/>
        <end position="1108"/>
    </location>
</feature>
<evidence type="ECO:0000256" key="2">
    <source>
        <dbReference type="SAM" id="Phobius"/>
    </source>
</evidence>
<dbReference type="OMA" id="CIHIIAN"/>
<evidence type="ECO:0000313" key="4">
    <source>
        <dbReference type="Proteomes" id="UP000054937"/>
    </source>
</evidence>
<evidence type="ECO:0000256" key="1">
    <source>
        <dbReference type="SAM" id="MobiDB-lite"/>
    </source>
</evidence>
<keyword evidence="2" id="KW-1133">Transmembrane helix</keyword>
<keyword evidence="2" id="KW-0472">Membrane</keyword>
<dbReference type="Proteomes" id="UP000054937">
    <property type="component" value="Unassembled WGS sequence"/>
</dbReference>
<keyword evidence="4" id="KW-1185">Reference proteome</keyword>
<proteinExistence type="predicted"/>